<evidence type="ECO:0000256" key="1">
    <source>
        <dbReference type="ARBA" id="ARBA00022450"/>
    </source>
</evidence>
<gene>
    <name evidence="13" type="ORF">HF086_010702</name>
</gene>
<evidence type="ECO:0000256" key="7">
    <source>
        <dbReference type="ARBA" id="ARBA00023002"/>
    </source>
</evidence>
<dbReference type="InterPro" id="IPR029063">
    <property type="entry name" value="SAM-dependent_MTases_sf"/>
</dbReference>
<evidence type="ECO:0000313" key="13">
    <source>
        <dbReference type="EMBL" id="KAH9630196.1"/>
    </source>
</evidence>
<evidence type="ECO:0000256" key="9">
    <source>
        <dbReference type="ARBA" id="ARBA00023160"/>
    </source>
</evidence>
<proteinExistence type="predicted"/>
<evidence type="ECO:0000256" key="4">
    <source>
        <dbReference type="ARBA" id="ARBA00022679"/>
    </source>
</evidence>
<dbReference type="Gene3D" id="3.90.180.10">
    <property type="entry name" value="Medium-chain alcohol dehydrogenases, catalytic domain"/>
    <property type="match status" value="1"/>
</dbReference>
<name>A0A922S9L9_SPOEX</name>
<dbReference type="InterPro" id="IPR011032">
    <property type="entry name" value="GroES-like_sf"/>
</dbReference>
<dbReference type="Proteomes" id="UP000814243">
    <property type="component" value="Unassembled WGS sequence"/>
</dbReference>
<feature type="domain" description="PKS/mFAS DH" evidence="12">
    <location>
        <begin position="1"/>
        <end position="229"/>
    </location>
</feature>
<evidence type="ECO:0000256" key="3">
    <source>
        <dbReference type="ARBA" id="ARBA00022553"/>
    </source>
</evidence>
<dbReference type="EMBL" id="JACEFF010000832">
    <property type="protein sequence ID" value="KAH9630196.1"/>
    <property type="molecule type" value="Genomic_DNA"/>
</dbReference>
<feature type="region of interest" description="C-terminal hotdog fold" evidence="11">
    <location>
        <begin position="84"/>
        <end position="229"/>
    </location>
</feature>
<dbReference type="InterPro" id="IPR049900">
    <property type="entry name" value="PKS_mFAS_DH"/>
</dbReference>
<comment type="caution">
    <text evidence="11">Lacks conserved residue(s) required for the propagation of feature annotation.</text>
</comment>
<dbReference type="Pfam" id="PF08659">
    <property type="entry name" value="KR"/>
    <property type="match status" value="1"/>
</dbReference>
<dbReference type="Pfam" id="PF13602">
    <property type="entry name" value="ADH_zinc_N_2"/>
    <property type="match status" value="1"/>
</dbReference>
<sequence length="982" mass="105714">MAKLHNKKPEETPIVMENIQFRRATIVSRDTPVRFLINILDGTGEFDVCEGGAVVVTGHVRLAPEPAAERLQDLDDEPAPDQDLPPLLTDDIYKELRLRGYNYGGIFRGIRRSDPRGIVGQLAWDDNWISFMDTMLQFGIIGVDTRELYLPTRLQRVLIDPAAQLAAVAALGEGGLLPVRMYRDLDVIRAGGVEFRGVKTSLAPRRANAQAAPKLEKYVFMPYDNATVSTEDTSRSKRDALTVSLQLVLENAGSIKLKLAEAALDRPAEALLTPLAMQVLESEPQVRVDASLAAGPAPAPYAAAVKDLGVKVNPKDGKSAPIDTECHLVLAADVLSRHGAATLGHLAAALAESGMILLEEPHRALDGAQALLEAAGLQCVSRQLAASCEYLLLRRRRGPAAATVVLDVDDDRSFAWVDALRAALERAEREPELRAGGRALRCYFLPGAREPFRPDAPAYAAQVERDLAFNVLRAGVWGSYRHLELAAAEAHLQVEHAYVNTLTRGDLSSLRWIESPLRYAAAAGLPARTELCRVYCAPLNFRDIMLATGKLPPDALPGNLAGQECILGLEFSGRSSDGKRVMGMVAACGLASTVLADKGFLWEVPRDWSLEQAATVPVAYATAYYALVVRGRMRRGESVLVHAGTGGVGQAALAIALHAGCRVFTTVGTPDKRAFLRERFPALPAENIGNSRDTSFEQLVKRRTGGRGVDLVLNSLAADKLHASVRCLAEGGRFLEIGKLDLSNDTALGMSIFLKNTTFHGILLDALFDADSEDSDKAAVVRCVTEGIASGAVRPLPATVFSDHQLEQAFRYMATGKHIGKVVLRVRDEEAAGARPASKLLGALPRTYLHPARCYVLVGGTGGFGLELAQWMVRRGATRLVLNSRGGLRTGYQAACVRRWRAAGVAVAVSTADASTPAGARALLREAAALGPVGGVFNLAAVLRDAFIDKQTPADFQAVAKPKIDGEQRLAHSIFCALYTQC</sequence>
<keyword evidence="7" id="KW-0560">Oxidoreductase</keyword>
<accession>A0A922S9L9</accession>
<keyword evidence="10" id="KW-0511">Multifunctional enzyme</keyword>
<dbReference type="InterPro" id="IPR042104">
    <property type="entry name" value="PKS_dehydratase_sf"/>
</dbReference>
<dbReference type="Gene3D" id="3.40.50.150">
    <property type="entry name" value="Vaccinia Virus protein VP39"/>
    <property type="match status" value="1"/>
</dbReference>
<keyword evidence="5" id="KW-0276">Fatty acid metabolism</keyword>
<keyword evidence="9" id="KW-0275">Fatty acid biosynthesis</keyword>
<evidence type="ECO:0000256" key="5">
    <source>
        <dbReference type="ARBA" id="ARBA00022832"/>
    </source>
</evidence>
<dbReference type="InterPro" id="IPR049391">
    <property type="entry name" value="FAS_pseudo-KR"/>
</dbReference>
<dbReference type="SUPFAM" id="SSF51735">
    <property type="entry name" value="NAD(P)-binding Rossmann-fold domains"/>
    <property type="match status" value="2"/>
</dbReference>
<dbReference type="SUPFAM" id="SSF50129">
    <property type="entry name" value="GroES-like"/>
    <property type="match status" value="1"/>
</dbReference>
<dbReference type="InterPro" id="IPR036291">
    <property type="entry name" value="NAD(P)-bd_dom_sf"/>
</dbReference>
<keyword evidence="8" id="KW-0443">Lipid metabolism</keyword>
<dbReference type="Gene3D" id="3.40.50.720">
    <property type="entry name" value="NAD(P)-binding Rossmann-like Domain"/>
    <property type="match status" value="1"/>
</dbReference>
<dbReference type="InterPro" id="IPR057326">
    <property type="entry name" value="KR_dom"/>
</dbReference>
<dbReference type="CDD" id="cd05195">
    <property type="entry name" value="enoyl_red"/>
    <property type="match status" value="1"/>
</dbReference>
<dbReference type="InterPro" id="IPR013968">
    <property type="entry name" value="PKS_KR"/>
</dbReference>
<organism evidence="13 14">
    <name type="scientific">Spodoptera exigua</name>
    <name type="common">Beet armyworm</name>
    <name type="synonym">Noctua fulgens</name>
    <dbReference type="NCBI Taxonomy" id="7107"/>
    <lineage>
        <taxon>Eukaryota</taxon>
        <taxon>Metazoa</taxon>
        <taxon>Ecdysozoa</taxon>
        <taxon>Arthropoda</taxon>
        <taxon>Hexapoda</taxon>
        <taxon>Insecta</taxon>
        <taxon>Pterygota</taxon>
        <taxon>Neoptera</taxon>
        <taxon>Endopterygota</taxon>
        <taxon>Lepidoptera</taxon>
        <taxon>Glossata</taxon>
        <taxon>Ditrysia</taxon>
        <taxon>Noctuoidea</taxon>
        <taxon>Noctuidae</taxon>
        <taxon>Amphipyrinae</taxon>
        <taxon>Spodoptera</taxon>
    </lineage>
</organism>
<protein>
    <recommendedName>
        <fullName evidence="12">PKS/mFAS DH domain-containing protein</fullName>
    </recommendedName>
</protein>
<dbReference type="PROSITE" id="PS52019">
    <property type="entry name" value="PKS_MFAS_DH"/>
    <property type="match status" value="1"/>
</dbReference>
<comment type="caution">
    <text evidence="13">The sequence shown here is derived from an EMBL/GenBank/DDBJ whole genome shotgun (WGS) entry which is preliminary data.</text>
</comment>
<keyword evidence="3" id="KW-0597">Phosphoprotein</keyword>
<keyword evidence="4" id="KW-0808">Transferase</keyword>
<dbReference type="Pfam" id="PF21149">
    <property type="entry name" value="FAS_pseudo-KR"/>
    <property type="match status" value="1"/>
</dbReference>
<evidence type="ECO:0000256" key="11">
    <source>
        <dbReference type="PROSITE-ProRule" id="PRU01363"/>
    </source>
</evidence>
<dbReference type="PANTHER" id="PTHR43775">
    <property type="entry name" value="FATTY ACID SYNTHASE"/>
    <property type="match status" value="1"/>
</dbReference>
<dbReference type="FunFam" id="3.90.180.10:FF:000015">
    <property type="entry name" value="Fatty acid synthase"/>
    <property type="match status" value="1"/>
</dbReference>
<evidence type="ECO:0000259" key="12">
    <source>
        <dbReference type="PROSITE" id="PS52019"/>
    </source>
</evidence>
<dbReference type="SMART" id="SM00822">
    <property type="entry name" value="PKS_KR"/>
    <property type="match status" value="1"/>
</dbReference>
<dbReference type="Gene3D" id="3.10.129.110">
    <property type="entry name" value="Polyketide synthase dehydratase"/>
    <property type="match status" value="1"/>
</dbReference>
<evidence type="ECO:0000256" key="8">
    <source>
        <dbReference type="ARBA" id="ARBA00023098"/>
    </source>
</evidence>
<dbReference type="GO" id="GO:0004312">
    <property type="term" value="F:fatty acid synthase activity"/>
    <property type="evidence" value="ECO:0007669"/>
    <property type="project" value="TreeGrafter"/>
</dbReference>
<dbReference type="InterPro" id="IPR050091">
    <property type="entry name" value="PKS_NRPS_Biosynth_Enz"/>
</dbReference>
<dbReference type="SMART" id="SM00829">
    <property type="entry name" value="PKS_ER"/>
    <property type="match status" value="1"/>
</dbReference>
<dbReference type="AlphaFoldDB" id="A0A922S9L9"/>
<keyword evidence="6" id="KW-0521">NADP</keyword>
<dbReference type="InterPro" id="IPR020843">
    <property type="entry name" value="ER"/>
</dbReference>
<feature type="region of interest" description="N-terminal hotdog fold" evidence="11">
    <location>
        <begin position="1"/>
        <end position="67"/>
    </location>
</feature>
<dbReference type="PANTHER" id="PTHR43775:SF7">
    <property type="entry name" value="FATTY ACID SYNTHASE"/>
    <property type="match status" value="1"/>
</dbReference>
<dbReference type="GO" id="GO:0006633">
    <property type="term" value="P:fatty acid biosynthetic process"/>
    <property type="evidence" value="ECO:0007669"/>
    <property type="project" value="UniProtKB-KW"/>
</dbReference>
<keyword evidence="2" id="KW-0444">Lipid biosynthesis</keyword>
<evidence type="ECO:0000313" key="14">
    <source>
        <dbReference type="Proteomes" id="UP000814243"/>
    </source>
</evidence>
<dbReference type="FunFam" id="3.40.50.720:FF:000209">
    <property type="entry name" value="Polyketide synthase Pks12"/>
    <property type="match status" value="1"/>
</dbReference>
<dbReference type="GO" id="GO:0016491">
    <property type="term" value="F:oxidoreductase activity"/>
    <property type="evidence" value="ECO:0007669"/>
    <property type="project" value="UniProtKB-KW"/>
</dbReference>
<reference evidence="13" key="1">
    <citation type="journal article" date="2021" name="G3 (Bethesda)">
        <title>Genome and transcriptome analysis of the beet armyworm Spodoptera exigua reveals targets for pest control. .</title>
        <authorList>
            <person name="Simon S."/>
            <person name="Breeschoten T."/>
            <person name="Jansen H.J."/>
            <person name="Dirks R.P."/>
            <person name="Schranz M.E."/>
            <person name="Ros V.I.D."/>
        </authorList>
    </citation>
    <scope>NUCLEOTIDE SEQUENCE</scope>
    <source>
        <strain evidence="13">TB_SE_WUR_2020</strain>
    </source>
</reference>
<evidence type="ECO:0000256" key="10">
    <source>
        <dbReference type="ARBA" id="ARBA00023268"/>
    </source>
</evidence>
<evidence type="ECO:0000256" key="6">
    <source>
        <dbReference type="ARBA" id="ARBA00022857"/>
    </source>
</evidence>
<evidence type="ECO:0000256" key="2">
    <source>
        <dbReference type="ARBA" id="ARBA00022516"/>
    </source>
</evidence>
<keyword evidence="1" id="KW-0596">Phosphopantetheine</keyword>